<gene>
    <name evidence="1" type="ORF">MetexDRAFT_2707</name>
</gene>
<dbReference type="Proteomes" id="UP000004382">
    <property type="component" value="Unassembled WGS sequence"/>
</dbReference>
<evidence type="ECO:0000313" key="2">
    <source>
        <dbReference type="Proteomes" id="UP000004382"/>
    </source>
</evidence>
<dbReference type="PATRIC" id="fig|882800.3.peg.2660"/>
<proteinExistence type="predicted"/>
<accession>H1KJ95</accession>
<comment type="caution">
    <text evidence="1">The sequence shown here is derived from an EMBL/GenBank/DDBJ whole genome shotgun (WGS) entry which is preliminary data.</text>
</comment>
<reference evidence="1 2" key="1">
    <citation type="submission" date="2011-09" db="EMBL/GenBank/DDBJ databases">
        <title>The draft genome of Methylobacterium extorquens DSM 13060.</title>
        <authorList>
            <consortium name="US DOE Joint Genome Institute (JGI-PGF)"/>
            <person name="Lucas S."/>
            <person name="Han J."/>
            <person name="Lapidus A."/>
            <person name="Cheng J.-F."/>
            <person name="Goodwin L."/>
            <person name="Pitluck S."/>
            <person name="Peters L."/>
            <person name="Land M.L."/>
            <person name="Hauser L."/>
            <person name="Koskimaki J."/>
            <person name="Halonen O."/>
            <person name="Pirttila A."/>
            <person name="Frank C."/>
            <person name="Woyke T.J."/>
        </authorList>
    </citation>
    <scope>NUCLEOTIDE SEQUENCE [LARGE SCALE GENOMIC DNA]</scope>
    <source>
        <strain evidence="1 2">DSM 13060</strain>
    </source>
</reference>
<sequence length="34" mass="3575" precursor="true">MLWALLGVLLLGTAAGICLTMLGDRAALTPYSIR</sequence>
<name>H1KJ95_METEX</name>
<organism evidence="1 2">
    <name type="scientific">Methylorubrum extorquens DSM 13060</name>
    <dbReference type="NCBI Taxonomy" id="882800"/>
    <lineage>
        <taxon>Bacteria</taxon>
        <taxon>Pseudomonadati</taxon>
        <taxon>Pseudomonadota</taxon>
        <taxon>Alphaproteobacteria</taxon>
        <taxon>Hyphomicrobiales</taxon>
        <taxon>Methylobacteriaceae</taxon>
        <taxon>Methylorubrum</taxon>
    </lineage>
</organism>
<evidence type="ECO:0000313" key="1">
    <source>
        <dbReference type="EMBL" id="EHP92408.1"/>
    </source>
</evidence>
<dbReference type="AlphaFoldDB" id="H1KJ95"/>
<dbReference type="EMBL" id="AGJK01000063">
    <property type="protein sequence ID" value="EHP92408.1"/>
    <property type="molecule type" value="Genomic_DNA"/>
</dbReference>
<protein>
    <submittedName>
        <fullName evidence="1">Uncharacterized protein</fullName>
    </submittedName>
</protein>